<reference evidence="3" key="1">
    <citation type="submission" date="2017-09" db="EMBL/GenBank/DDBJ databases">
        <title>Depth-based differentiation of microbial function through sediment-hosted aquifers and enrichment of novel symbionts in the deep terrestrial subsurface.</title>
        <authorList>
            <person name="Probst A.J."/>
            <person name="Ladd B."/>
            <person name="Jarett J.K."/>
            <person name="Geller-Mcgrath D.E."/>
            <person name="Sieber C.M.K."/>
            <person name="Emerson J.B."/>
            <person name="Anantharaman K."/>
            <person name="Thomas B.C."/>
            <person name="Malmstrom R."/>
            <person name="Stieglmeier M."/>
            <person name="Klingl A."/>
            <person name="Woyke T."/>
            <person name="Ryan C.M."/>
            <person name="Banfield J.F."/>
        </authorList>
    </citation>
    <scope>NUCLEOTIDE SEQUENCE [LARGE SCALE GENOMIC DNA]</scope>
</reference>
<keyword evidence="1" id="KW-0812">Transmembrane</keyword>
<gene>
    <name evidence="2" type="ORF">COY20_04570</name>
</gene>
<name>A0A2M7TRD0_9BACT</name>
<evidence type="ECO:0000313" key="3">
    <source>
        <dbReference type="Proteomes" id="UP000229336"/>
    </source>
</evidence>
<organism evidence="2 3">
    <name type="scientific">Candidatus Shapirobacteria bacterium CG_4_10_14_0_2_um_filter_40_12</name>
    <dbReference type="NCBI Taxonomy" id="1974871"/>
    <lineage>
        <taxon>Bacteria</taxon>
        <taxon>Candidatus Shapironibacteriota</taxon>
    </lineage>
</organism>
<sequence>MNFSFVPVFLSAMGKFWQNRTSSIFLRWNIILITFQFAYLFFRYRSLPPEIPLFFSEPWGKAWLAPTTALFLLPFFSLLIGLGNHVIALTIYLKWPLLSRLLVVFSLVFSVFASLSLYQVIRLAI</sequence>
<evidence type="ECO:0000313" key="2">
    <source>
        <dbReference type="EMBL" id="PIZ57824.1"/>
    </source>
</evidence>
<dbReference type="EMBL" id="PFNX01000084">
    <property type="protein sequence ID" value="PIZ57824.1"/>
    <property type="molecule type" value="Genomic_DNA"/>
</dbReference>
<protein>
    <submittedName>
        <fullName evidence="2">Uncharacterized protein</fullName>
    </submittedName>
</protein>
<proteinExistence type="predicted"/>
<keyword evidence="1" id="KW-0472">Membrane</keyword>
<dbReference type="Proteomes" id="UP000229336">
    <property type="component" value="Unassembled WGS sequence"/>
</dbReference>
<keyword evidence="1" id="KW-1133">Transmembrane helix</keyword>
<feature type="transmembrane region" description="Helical" evidence="1">
    <location>
        <begin position="63"/>
        <end position="92"/>
    </location>
</feature>
<feature type="transmembrane region" description="Helical" evidence="1">
    <location>
        <begin position="24"/>
        <end position="42"/>
    </location>
</feature>
<comment type="caution">
    <text evidence="2">The sequence shown here is derived from an EMBL/GenBank/DDBJ whole genome shotgun (WGS) entry which is preliminary data.</text>
</comment>
<feature type="transmembrane region" description="Helical" evidence="1">
    <location>
        <begin position="98"/>
        <end position="121"/>
    </location>
</feature>
<evidence type="ECO:0000256" key="1">
    <source>
        <dbReference type="SAM" id="Phobius"/>
    </source>
</evidence>
<accession>A0A2M7TRD0</accession>
<dbReference type="AlphaFoldDB" id="A0A2M7TRD0"/>